<dbReference type="PANTHER" id="PTHR31480">
    <property type="entry name" value="BIFUNCTIONAL LYCOPENE CYCLASE/PHYTOENE SYNTHASE"/>
    <property type="match status" value="1"/>
</dbReference>
<keyword evidence="3" id="KW-0125">Carotenoid biosynthesis</keyword>
<keyword evidence="4" id="KW-1185">Reference proteome</keyword>
<comment type="catalytic activity">
    <reaction evidence="1">
        <text>2 (2E,6E,10E)-geranylgeranyl diphosphate = 15-cis-phytoene + 2 diphosphate</text>
        <dbReference type="Rhea" id="RHEA:34475"/>
        <dbReference type="ChEBI" id="CHEBI:27787"/>
        <dbReference type="ChEBI" id="CHEBI:33019"/>
        <dbReference type="ChEBI" id="CHEBI:58756"/>
        <dbReference type="EC" id="2.5.1.32"/>
    </reaction>
</comment>
<dbReference type="InterPro" id="IPR008949">
    <property type="entry name" value="Isoprenoid_synthase_dom_sf"/>
</dbReference>
<dbReference type="WBParaSite" id="SVE_0517300.1">
    <property type="protein sequence ID" value="SVE_0517300.1"/>
    <property type="gene ID" value="SVE_0517300"/>
</dbReference>
<dbReference type="InterPro" id="IPR002060">
    <property type="entry name" value="Squ/phyt_synthse"/>
</dbReference>
<dbReference type="SUPFAM" id="SSF48576">
    <property type="entry name" value="Terpenoid synthases"/>
    <property type="match status" value="1"/>
</dbReference>
<name>A0A0K0F8M4_STRVS</name>
<proteinExistence type="predicted"/>
<evidence type="ECO:0000256" key="1">
    <source>
        <dbReference type="ARBA" id="ARBA00001805"/>
    </source>
</evidence>
<dbReference type="Pfam" id="PF00494">
    <property type="entry name" value="SQS_PSY"/>
    <property type="match status" value="1"/>
</dbReference>
<evidence type="ECO:0000256" key="3">
    <source>
        <dbReference type="ARBA" id="ARBA00022746"/>
    </source>
</evidence>
<dbReference type="AlphaFoldDB" id="A0A0K0F8M4"/>
<evidence type="ECO:0000256" key="2">
    <source>
        <dbReference type="ARBA" id="ARBA00012396"/>
    </source>
</evidence>
<dbReference type="Gene3D" id="1.10.600.10">
    <property type="entry name" value="Farnesyl Diphosphate Synthase"/>
    <property type="match status" value="1"/>
</dbReference>
<dbReference type="STRING" id="75913.A0A0K0F8M4"/>
<evidence type="ECO:0000313" key="4">
    <source>
        <dbReference type="Proteomes" id="UP000035680"/>
    </source>
</evidence>
<dbReference type="EC" id="2.5.1.32" evidence="2"/>
<dbReference type="GO" id="GO:0016117">
    <property type="term" value="P:carotenoid biosynthetic process"/>
    <property type="evidence" value="ECO:0007669"/>
    <property type="project" value="UniProtKB-KW"/>
</dbReference>
<evidence type="ECO:0000313" key="5">
    <source>
        <dbReference type="WBParaSite" id="SVE_0517300.1"/>
    </source>
</evidence>
<reference evidence="4" key="1">
    <citation type="submission" date="2014-07" db="EMBL/GenBank/DDBJ databases">
        <authorList>
            <person name="Martin A.A"/>
            <person name="De Silva N."/>
        </authorList>
    </citation>
    <scope>NUCLEOTIDE SEQUENCE</scope>
</reference>
<sequence length="294" mass="33274">MDNNKIDNFKHCLNLVKKSDYINYLSGLLLPNYAKPHAFAILALNVELATLRNSIERNSGTAGIYRLQFWKDTIDTIYGIKKGPIPRQPTAEALKQFVLHSQTDINYLYSLISSRQSTLGDKGFKSVKELEEYGKNTTGSLIKLLCEGIKTKDTKLDDNIIRSAESLGKAVVIINHIRSIIPMLKRNIVLLPQDLMVLHGLTSDQLYTGKNSDAAGNIIKDLVNTSEFHLSEARNLKKNVERQYRIALSGSSLTCDYHIKSLKKNMYRFDYAELQSTDPLAALKIGKMKLFRQY</sequence>
<reference evidence="5" key="2">
    <citation type="submission" date="2015-08" db="UniProtKB">
        <authorList>
            <consortium name="WormBaseParasite"/>
        </authorList>
    </citation>
    <scope>IDENTIFICATION</scope>
</reference>
<protein>
    <recommendedName>
        <fullName evidence="2">15-cis-phytoene synthase</fullName>
        <ecNumber evidence="2">2.5.1.32</ecNumber>
    </recommendedName>
</protein>
<accession>A0A0K0F8M4</accession>
<dbReference type="Proteomes" id="UP000035680">
    <property type="component" value="Unassembled WGS sequence"/>
</dbReference>
<organism evidence="4 5">
    <name type="scientific">Strongyloides venezuelensis</name>
    <name type="common">Threadworm</name>
    <dbReference type="NCBI Taxonomy" id="75913"/>
    <lineage>
        <taxon>Eukaryota</taxon>
        <taxon>Metazoa</taxon>
        <taxon>Ecdysozoa</taxon>
        <taxon>Nematoda</taxon>
        <taxon>Chromadorea</taxon>
        <taxon>Rhabditida</taxon>
        <taxon>Tylenchina</taxon>
        <taxon>Panagrolaimomorpha</taxon>
        <taxon>Strongyloidoidea</taxon>
        <taxon>Strongyloididae</taxon>
        <taxon>Strongyloides</taxon>
    </lineage>
</organism>